<feature type="transmembrane region" description="Helical" evidence="10">
    <location>
        <begin position="360"/>
        <end position="379"/>
    </location>
</feature>
<protein>
    <recommendedName>
        <fullName evidence="9">Patched domain-containing protein 3</fullName>
    </recommendedName>
</protein>
<evidence type="ECO:0000256" key="1">
    <source>
        <dbReference type="ARBA" id="ARBA00005585"/>
    </source>
</evidence>
<evidence type="ECO:0000256" key="7">
    <source>
        <dbReference type="ARBA" id="ARBA00057027"/>
    </source>
</evidence>
<comment type="similarity">
    <text evidence="1">Belongs to the patched family.</text>
</comment>
<feature type="transmembrane region" description="Helical" evidence="10">
    <location>
        <begin position="678"/>
        <end position="697"/>
    </location>
</feature>
<evidence type="ECO:0000256" key="2">
    <source>
        <dbReference type="ARBA" id="ARBA00022475"/>
    </source>
</evidence>
<dbReference type="PROSITE" id="PS50156">
    <property type="entry name" value="SSD"/>
    <property type="match status" value="1"/>
</dbReference>
<feature type="domain" description="SSD" evidence="11">
    <location>
        <begin position="257"/>
        <end position="414"/>
    </location>
</feature>
<feature type="transmembrane region" description="Helical" evidence="10">
    <location>
        <begin position="736"/>
        <end position="755"/>
    </location>
</feature>
<feature type="transmembrane region" description="Helical" evidence="10">
    <location>
        <begin position="321"/>
        <end position="340"/>
    </location>
</feature>
<organism evidence="12 13">
    <name type="scientific">Coilia grayii</name>
    <name type="common">Gray's grenadier anchovy</name>
    <dbReference type="NCBI Taxonomy" id="363190"/>
    <lineage>
        <taxon>Eukaryota</taxon>
        <taxon>Metazoa</taxon>
        <taxon>Chordata</taxon>
        <taxon>Craniata</taxon>
        <taxon>Vertebrata</taxon>
        <taxon>Euteleostomi</taxon>
        <taxon>Actinopterygii</taxon>
        <taxon>Neopterygii</taxon>
        <taxon>Teleostei</taxon>
        <taxon>Clupei</taxon>
        <taxon>Clupeiformes</taxon>
        <taxon>Clupeoidei</taxon>
        <taxon>Engraulidae</taxon>
        <taxon>Coilinae</taxon>
        <taxon>Coilia</taxon>
    </lineage>
</organism>
<keyword evidence="3 10" id="KW-0812">Transmembrane</keyword>
<keyword evidence="2" id="KW-1003">Cell membrane</keyword>
<dbReference type="AlphaFoldDB" id="A0ABD1JGD7"/>
<dbReference type="SUPFAM" id="SSF82866">
    <property type="entry name" value="Multidrug efflux transporter AcrB transmembrane domain"/>
    <property type="match status" value="2"/>
</dbReference>
<feature type="transmembrane region" description="Helical" evidence="10">
    <location>
        <begin position="775"/>
        <end position="793"/>
    </location>
</feature>
<evidence type="ECO:0000256" key="3">
    <source>
        <dbReference type="ARBA" id="ARBA00022692"/>
    </source>
</evidence>
<feature type="transmembrane region" description="Helical" evidence="10">
    <location>
        <begin position="286"/>
        <end position="315"/>
    </location>
</feature>
<evidence type="ECO:0000256" key="9">
    <source>
        <dbReference type="ARBA" id="ARBA00074262"/>
    </source>
</evidence>
<keyword evidence="5 10" id="KW-0472">Membrane</keyword>
<evidence type="ECO:0000313" key="12">
    <source>
        <dbReference type="EMBL" id="KAL2085675.1"/>
    </source>
</evidence>
<dbReference type="FunFam" id="1.20.1640.10:FF:000013">
    <property type="entry name" value="PaTched Related family"/>
    <property type="match status" value="1"/>
</dbReference>
<evidence type="ECO:0000259" key="11">
    <source>
        <dbReference type="PROSITE" id="PS50156"/>
    </source>
</evidence>
<dbReference type="GO" id="GO:0097225">
    <property type="term" value="C:sperm midpiece"/>
    <property type="evidence" value="ECO:0007669"/>
    <property type="project" value="UniProtKB-ARBA"/>
</dbReference>
<proteinExistence type="inferred from homology"/>
<feature type="transmembrane region" description="Helical" evidence="10">
    <location>
        <begin position="805"/>
        <end position="828"/>
    </location>
</feature>
<keyword evidence="13" id="KW-1185">Reference proteome</keyword>
<dbReference type="PANTHER" id="PTHR10796:SF60">
    <property type="entry name" value="PATCHED DOMAIN-CONTAINING PROTEIN 3"/>
    <property type="match status" value="1"/>
</dbReference>
<sequence length="885" mass="98910">MAICKTNCVEKPLSKVFGKFGRIIGKYPWVFFIFPLVTSAGLGAGFYFLKDRESNGIEDQFTPKNGPAKTERKFVKEHFPQGEDFSSLRLYTDGTSASFIAVNSTNILTKEAFQEIVDLDSKVKQLQTDGDNLTFFDLCAKRKNGQCLSNPILEIMNSSVHNGKPISYPFHDISLFNREFIGTAIGGVSQHPNNSIETAHAIRLFYYLDDDRKNETDLWLKMFIKTFPENTTPDMISVWYFTSISREEEFDTNSKSVIPLFSVTYFLAITISIVSCLRLDCVRNKVWVATFGVLSAGLAVLSSFGLLLLCGVPFVMTVASAPFLILGVGVDDMFIMISCWQKTKVKDKVEDRMAETYKEAAVSITITTLTDVLAFYIGLMTPFGSVQSFCMYTGTAILFCYIYNITFFGAFLALNGRREGSNRHWFTCRRVEHADDVKKGNACSIGGAYDPVTGAEEEMPINVFFKKYYGPFLTNSWTKVFVTLLYSGYLAGSIYGCFQMQEGIDLKNLAPDDSYVAGYYDNEDRYFSEYGPFVMLVIRNESFQYWEKSARESLTTCLKEFESSDMVAKKMSVSWLEAYEQYGAGLSFDLTNETVFMDKLPQFLNSSGFNQDVNISGGKILASRLFTLTVNISTATDEKEMLDFFRNTALTCGKKLDLLVYHPAFIYFDQYTVIVSNTIQNIVVATAVMLVISLLLIPNPLCSLWVTFAIASVIVGVAGFMALWDVNLDSISMINLVICIGFSVDFSAHISYAFVSSEKRTANEKAVDAIYNLGYPIIQGAVSTIAGVVVLSAAKSYIFRTFFKIMFLVISFGAVHGIVFIPVFLTFFGCCSDSSNTVNDKAQNVHTQNTRTGVQLSKTGEATNVYTYRNGNRGHTNHHMDPDCP</sequence>
<keyword evidence="6" id="KW-0325">Glycoprotein</keyword>
<dbReference type="Pfam" id="PF02460">
    <property type="entry name" value="Patched"/>
    <property type="match status" value="1"/>
</dbReference>
<name>A0ABD1JGD7_9TELE</name>
<evidence type="ECO:0000256" key="10">
    <source>
        <dbReference type="SAM" id="Phobius"/>
    </source>
</evidence>
<feature type="transmembrane region" description="Helical" evidence="10">
    <location>
        <begin position="703"/>
        <end position="724"/>
    </location>
</feature>
<dbReference type="InterPro" id="IPR000731">
    <property type="entry name" value="SSD"/>
</dbReference>
<evidence type="ECO:0000256" key="5">
    <source>
        <dbReference type="ARBA" id="ARBA00023136"/>
    </source>
</evidence>
<accession>A0ABD1JGD7</accession>
<dbReference type="EMBL" id="JBHFQA010000016">
    <property type="protein sequence ID" value="KAL2085675.1"/>
    <property type="molecule type" value="Genomic_DNA"/>
</dbReference>
<dbReference type="InterPro" id="IPR003392">
    <property type="entry name" value="PTHD_SSD"/>
</dbReference>
<reference evidence="12 13" key="1">
    <citation type="submission" date="2024-09" db="EMBL/GenBank/DDBJ databases">
        <title>A chromosome-level genome assembly of Gray's grenadier anchovy, Coilia grayii.</title>
        <authorList>
            <person name="Fu Z."/>
        </authorList>
    </citation>
    <scope>NUCLEOTIDE SEQUENCE [LARGE SCALE GENOMIC DNA]</scope>
    <source>
        <strain evidence="12">G4</strain>
        <tissue evidence="12">Muscle</tissue>
    </source>
</reference>
<feature type="transmembrane region" description="Helical" evidence="10">
    <location>
        <begin position="257"/>
        <end position="279"/>
    </location>
</feature>
<feature type="transmembrane region" description="Helical" evidence="10">
    <location>
        <begin position="29"/>
        <end position="49"/>
    </location>
</feature>
<gene>
    <name evidence="12" type="ORF">ACEWY4_018995</name>
</gene>
<evidence type="ECO:0000256" key="8">
    <source>
        <dbReference type="ARBA" id="ARBA00060429"/>
    </source>
</evidence>
<dbReference type="Gene3D" id="1.20.1640.10">
    <property type="entry name" value="Multidrug efflux transporter AcrB transmembrane domain"/>
    <property type="match status" value="2"/>
</dbReference>
<evidence type="ECO:0000313" key="13">
    <source>
        <dbReference type="Proteomes" id="UP001591681"/>
    </source>
</evidence>
<comment type="subcellular location">
    <subcellularLocation>
        <location evidence="8">Cell projection</location>
        <location evidence="8">Cilium</location>
        <location evidence="8">Flagellum membrane</location>
        <topology evidence="8">Multi-pass membrane protein</topology>
    </subcellularLocation>
</comment>
<evidence type="ECO:0000256" key="6">
    <source>
        <dbReference type="ARBA" id="ARBA00023180"/>
    </source>
</evidence>
<comment type="function">
    <text evidence="7">May play a role in sperm development or sperm function. However, does not appear to have an essential role in spermatogenesis or male fertility.</text>
</comment>
<comment type="caution">
    <text evidence="12">The sequence shown here is derived from an EMBL/GenBank/DDBJ whole genome shotgun (WGS) entry which is preliminary data.</text>
</comment>
<feature type="transmembrane region" description="Helical" evidence="10">
    <location>
        <begin position="391"/>
        <end position="414"/>
    </location>
</feature>
<keyword evidence="4 10" id="KW-1133">Transmembrane helix</keyword>
<evidence type="ECO:0000256" key="4">
    <source>
        <dbReference type="ARBA" id="ARBA00022989"/>
    </source>
</evidence>
<dbReference type="Proteomes" id="UP001591681">
    <property type="component" value="Unassembled WGS sequence"/>
</dbReference>
<dbReference type="PANTHER" id="PTHR10796">
    <property type="entry name" value="PATCHED-RELATED"/>
    <property type="match status" value="1"/>
</dbReference>
<dbReference type="InterPro" id="IPR051697">
    <property type="entry name" value="Patched_domain-protein"/>
</dbReference>